<dbReference type="HOGENOM" id="CLU_966251_0_0_12"/>
<keyword evidence="3" id="KW-1185">Reference proteome</keyword>
<reference evidence="3" key="1">
    <citation type="journal article" date="2013" name="Stand. Genomic Sci.">
        <title>Genome sequence of the thermophilic fresh-water bacterium Spirochaeta caldaria type strain (H1(T)), reclassification of Spirochaeta caldaria, Spirochaeta stenostrepta, and Spirochaeta zuelzerae in the genus Treponema as Treponema caldaria comb. nov., Treponema stenostrepta comb. nov., and Treponema zuelzerae comb. nov., and emendation of the genus Treponema.</title>
        <authorList>
            <person name="Abt B."/>
            <person name="Goker M."/>
            <person name="Scheuner C."/>
            <person name="Han C."/>
            <person name="Lu M."/>
            <person name="Misra M."/>
            <person name="Lapidus A."/>
            <person name="Nolan M."/>
            <person name="Lucas S."/>
            <person name="Hammon N."/>
            <person name="Deshpande S."/>
            <person name="Cheng J.F."/>
            <person name="Tapia R."/>
            <person name="Goodwin L.A."/>
            <person name="Pitluck S."/>
            <person name="Liolios K."/>
            <person name="Pagani I."/>
            <person name="Ivanova N."/>
            <person name="Mavromatis K."/>
            <person name="Mikhailova N."/>
            <person name="Huntemann M."/>
            <person name="Pati A."/>
            <person name="Chen A."/>
            <person name="Palaniappan K."/>
            <person name="Land M."/>
            <person name="Hauser L."/>
            <person name="Jeffries C.D."/>
            <person name="Rohde M."/>
            <person name="Spring S."/>
            <person name="Gronow S."/>
            <person name="Detter J.C."/>
            <person name="Bristow J."/>
            <person name="Eisen J.A."/>
            <person name="Markowitz V."/>
            <person name="Hugenholtz P."/>
            <person name="Kyrpides N.C."/>
            <person name="Woyke T."/>
            <person name="Klenk H.P."/>
        </authorList>
    </citation>
    <scope>NUCLEOTIDE SEQUENCE</scope>
    <source>
        <strain evidence="3">ATCC 51460 / DSM 7334 / H1</strain>
    </source>
</reference>
<feature type="coiled-coil region" evidence="1">
    <location>
        <begin position="150"/>
        <end position="177"/>
    </location>
</feature>
<dbReference type="EMBL" id="CP002868">
    <property type="protein sequence ID" value="AEJ19889.1"/>
    <property type="molecule type" value="Genomic_DNA"/>
</dbReference>
<evidence type="ECO:0008006" key="4">
    <source>
        <dbReference type="Google" id="ProtNLM"/>
    </source>
</evidence>
<keyword evidence="1" id="KW-0175">Coiled coil</keyword>
<protein>
    <recommendedName>
        <fullName evidence="4">Lipoprotein</fullName>
    </recommendedName>
</protein>
<sequence length="288" mass="31602">MWKKFLGLSFLLGTFFLVGCVSFEPPKVSPLVYKEISFSELEQSIKQVNSPGNGFIVEGYDFYWDGSFRFSGSPGGTPSQWFAVHDGDYDDTHYYSYSVPNQFENYSSKTIKRIEKNKAYRVYIGLYQHSYYKTWTAFIDKIEGLMTEEEAIAYEQKQKAEKEASDAKAKAERDAAKDAIASSIAKGYIYHGVAEDTQSGKLFNSGALEPGHAYYISGFMVGGGGLTGGVITSLFVDPTYHVIEYASQAVKGEVVGASQTAFGTLPVAIVVVGGKAPLHIPLVIGLVK</sequence>
<dbReference type="STRING" id="744872.Spica_1747"/>
<dbReference type="Proteomes" id="UP000000503">
    <property type="component" value="Chromosome"/>
</dbReference>
<gene>
    <name evidence="2" type="ordered locus">Spica_1747</name>
</gene>
<dbReference type="eggNOG" id="ENOG503299F">
    <property type="taxonomic scope" value="Bacteria"/>
</dbReference>
<name>F8F2Y1_GRAC1</name>
<proteinExistence type="predicted"/>
<evidence type="ECO:0000313" key="2">
    <source>
        <dbReference type="EMBL" id="AEJ19889.1"/>
    </source>
</evidence>
<dbReference type="RefSeq" id="WP_013969196.1">
    <property type="nucleotide sequence ID" value="NC_015732.1"/>
</dbReference>
<dbReference type="OrthoDB" id="10011616at2"/>
<dbReference type="AlphaFoldDB" id="F8F2Y1"/>
<evidence type="ECO:0000313" key="3">
    <source>
        <dbReference type="Proteomes" id="UP000000503"/>
    </source>
</evidence>
<accession>F8F2Y1</accession>
<dbReference type="KEGG" id="scd:Spica_1747"/>
<dbReference type="PROSITE" id="PS51257">
    <property type="entry name" value="PROKAR_LIPOPROTEIN"/>
    <property type="match status" value="1"/>
</dbReference>
<evidence type="ECO:0000256" key="1">
    <source>
        <dbReference type="SAM" id="Coils"/>
    </source>
</evidence>
<organism evidence="2 3">
    <name type="scientific">Gracilinema caldarium (strain ATCC 51460 / DSM 7334 / H1)</name>
    <name type="common">Treponema caldarium</name>
    <dbReference type="NCBI Taxonomy" id="744872"/>
    <lineage>
        <taxon>Bacteria</taxon>
        <taxon>Pseudomonadati</taxon>
        <taxon>Spirochaetota</taxon>
        <taxon>Spirochaetia</taxon>
        <taxon>Spirochaetales</taxon>
        <taxon>Breznakiellaceae</taxon>
        <taxon>Gracilinema</taxon>
    </lineage>
</organism>